<protein>
    <submittedName>
        <fullName evidence="1">Uncharacterized protein</fullName>
    </submittedName>
</protein>
<keyword evidence="2" id="KW-1185">Reference proteome</keyword>
<organism evidence="1 2">
    <name type="scientific">Acidovorax carolinensis</name>
    <dbReference type="NCBI Taxonomy" id="553814"/>
    <lineage>
        <taxon>Bacteria</taxon>
        <taxon>Pseudomonadati</taxon>
        <taxon>Pseudomonadota</taxon>
        <taxon>Betaproteobacteria</taxon>
        <taxon>Burkholderiales</taxon>
        <taxon>Comamonadaceae</taxon>
        <taxon>Acidovorax</taxon>
    </lineage>
</organism>
<evidence type="ECO:0000313" key="1">
    <source>
        <dbReference type="EMBL" id="ART58388.1"/>
    </source>
</evidence>
<accession>A0A240TPM5</accession>
<accession>A0A240UA60</accession>
<dbReference type="Proteomes" id="UP000194440">
    <property type="component" value="Chromosome"/>
</dbReference>
<name>A0A240TPM5_9BURK</name>
<gene>
    <name evidence="1" type="ORF">CBP36_05480</name>
</gene>
<evidence type="ECO:0000313" key="2">
    <source>
        <dbReference type="Proteomes" id="UP000194440"/>
    </source>
</evidence>
<dbReference type="KEGG" id="acip:CBP36_05480"/>
<proteinExistence type="predicted"/>
<dbReference type="EMBL" id="CP021366">
    <property type="protein sequence ID" value="ART58388.1"/>
    <property type="molecule type" value="Genomic_DNA"/>
</dbReference>
<reference evidence="1" key="1">
    <citation type="submission" date="2017-05" db="EMBL/GenBank/DDBJ databases">
        <title>Polyphasic characterization of four soil-derived phenanthrene-degrading Acidovorax strains and proposal of Acidovorax phenanthrenivorans sp. nov.</title>
        <authorList>
            <person name="Singleton D."/>
            <person name="Lee J."/>
            <person name="Dickey A.N."/>
            <person name="Stroud A."/>
            <person name="Scholl E.H."/>
            <person name="Wright F.A."/>
            <person name="Aitken M.D."/>
        </authorList>
    </citation>
    <scope>NUCLEOTIDE SEQUENCE</scope>
    <source>
        <strain evidence="1">P4</strain>
    </source>
</reference>
<sequence length="225" mass="23222">MAAIAPLPSIDRTSPDFRDDLDAYFLTELPRFGVQLESARLEVLDAERSADESAGTATDAAAIASAAAQAATGNAATIAALAGAALWTPGTYAAGSARYSPVTQRVYRARVDHTGAIDPSADPVHWAVVYAGMPLVPAADTLVPAQAGLHYVLLAEAATTLVLPAEPGAGDVVAVTTTNGLETNVIACAGQPVMGVAEDMVLDIAMQTLRLQWIEAPGISTWRIV</sequence>
<dbReference type="OrthoDB" id="8544153at2"/>
<dbReference type="AlphaFoldDB" id="A0A240TPM5"/>
<dbReference type="KEGG" id="acid:CBP33_05045"/>
<dbReference type="RefSeq" id="WP_086911670.1">
    <property type="nucleotide sequence ID" value="NZ_CP021359.1"/>
</dbReference>